<name>W9RSA6_9ROSA</name>
<protein>
    <recommendedName>
        <fullName evidence="4">HMA domain-containing protein</fullName>
    </recommendedName>
</protein>
<evidence type="ECO:0000313" key="3">
    <source>
        <dbReference type="Proteomes" id="UP000030645"/>
    </source>
</evidence>
<accession>W9RSA6</accession>
<evidence type="ECO:0008006" key="4">
    <source>
        <dbReference type="Google" id="ProtNLM"/>
    </source>
</evidence>
<evidence type="ECO:0000313" key="2">
    <source>
        <dbReference type="EMBL" id="EXC06344.1"/>
    </source>
</evidence>
<dbReference type="EMBL" id="KE345560">
    <property type="protein sequence ID" value="EXC06344.1"/>
    <property type="molecule type" value="Genomic_DNA"/>
</dbReference>
<evidence type="ECO:0000256" key="1">
    <source>
        <dbReference type="SAM" id="MobiDB-lite"/>
    </source>
</evidence>
<keyword evidence="3" id="KW-1185">Reference proteome</keyword>
<feature type="compositionally biased region" description="Basic and acidic residues" evidence="1">
    <location>
        <begin position="34"/>
        <end position="46"/>
    </location>
</feature>
<sequence>MEEIRRRKITLIVVLKVDMHCEGCASKIVKTEEEKLNPDKQSDDLKQSQQPTLTSNLARLPSGLANIVDHIPQNLVEVKSGLCLFSYPSFPSPFSAVQPVQTTTSLGFSAFPQPQPGLPQEREISFEIKLSPGTASISKAPNRMAPAELKELKT</sequence>
<feature type="region of interest" description="Disordered" evidence="1">
    <location>
        <begin position="34"/>
        <end position="56"/>
    </location>
</feature>
<proteinExistence type="predicted"/>
<gene>
    <name evidence="2" type="ORF">L484_006366</name>
</gene>
<feature type="region of interest" description="Disordered" evidence="1">
    <location>
        <begin position="135"/>
        <end position="154"/>
    </location>
</feature>
<dbReference type="AlphaFoldDB" id="W9RSA6"/>
<reference evidence="3" key="1">
    <citation type="submission" date="2013-01" db="EMBL/GenBank/DDBJ databases">
        <title>Draft Genome Sequence of a Mulberry Tree, Morus notabilis C.K. Schneid.</title>
        <authorList>
            <person name="He N."/>
            <person name="Zhao S."/>
        </authorList>
    </citation>
    <scope>NUCLEOTIDE SEQUENCE</scope>
</reference>
<organism evidence="2 3">
    <name type="scientific">Morus notabilis</name>
    <dbReference type="NCBI Taxonomy" id="981085"/>
    <lineage>
        <taxon>Eukaryota</taxon>
        <taxon>Viridiplantae</taxon>
        <taxon>Streptophyta</taxon>
        <taxon>Embryophyta</taxon>
        <taxon>Tracheophyta</taxon>
        <taxon>Spermatophyta</taxon>
        <taxon>Magnoliopsida</taxon>
        <taxon>eudicotyledons</taxon>
        <taxon>Gunneridae</taxon>
        <taxon>Pentapetalae</taxon>
        <taxon>rosids</taxon>
        <taxon>fabids</taxon>
        <taxon>Rosales</taxon>
        <taxon>Moraceae</taxon>
        <taxon>Moreae</taxon>
        <taxon>Morus</taxon>
    </lineage>
</organism>
<dbReference type="Proteomes" id="UP000030645">
    <property type="component" value="Unassembled WGS sequence"/>
</dbReference>